<accession>B4HSF7</accession>
<keyword evidence="1" id="KW-1133">Transmembrane helix</keyword>
<name>B4HSF7_DROSE</name>
<dbReference type="EMBL" id="CH480816">
    <property type="protein sequence ID" value="EDW48035.1"/>
    <property type="molecule type" value="Genomic_DNA"/>
</dbReference>
<evidence type="ECO:0000313" key="3">
    <source>
        <dbReference type="Proteomes" id="UP000001292"/>
    </source>
</evidence>
<dbReference type="AlphaFoldDB" id="B4HSF7"/>
<evidence type="ECO:0000256" key="1">
    <source>
        <dbReference type="SAM" id="Phobius"/>
    </source>
</evidence>
<keyword evidence="1" id="KW-0812">Transmembrane</keyword>
<evidence type="ECO:0000313" key="2">
    <source>
        <dbReference type="EMBL" id="EDW48035.1"/>
    </source>
</evidence>
<protein>
    <submittedName>
        <fullName evidence="2">GM20117</fullName>
    </submittedName>
</protein>
<keyword evidence="3" id="KW-1185">Reference proteome</keyword>
<keyword evidence="1" id="KW-0472">Membrane</keyword>
<feature type="transmembrane region" description="Helical" evidence="1">
    <location>
        <begin position="38"/>
        <end position="54"/>
    </location>
</feature>
<reference evidence="2 3" key="1">
    <citation type="journal article" date="2007" name="Nature">
        <title>Evolution of genes and genomes on the Drosophila phylogeny.</title>
        <authorList>
            <consortium name="Drosophila 12 Genomes Consortium"/>
            <person name="Clark A.G."/>
            <person name="Eisen M.B."/>
            <person name="Smith D.R."/>
            <person name="Bergman C.M."/>
            <person name="Oliver B."/>
            <person name="Markow T.A."/>
            <person name="Kaufman T.C."/>
            <person name="Kellis M."/>
            <person name="Gelbart W."/>
            <person name="Iyer V.N."/>
            <person name="Pollard D.A."/>
            <person name="Sackton T.B."/>
            <person name="Larracuente A.M."/>
            <person name="Singh N.D."/>
            <person name="Abad J.P."/>
            <person name="Abt D.N."/>
            <person name="Adryan B."/>
            <person name="Aguade M."/>
            <person name="Akashi H."/>
            <person name="Anderson W.W."/>
            <person name="Aquadro C.F."/>
            <person name="Ardell D.H."/>
            <person name="Arguello R."/>
            <person name="Artieri C.G."/>
            <person name="Barbash D.A."/>
            <person name="Barker D."/>
            <person name="Barsanti P."/>
            <person name="Batterham P."/>
            <person name="Batzoglou S."/>
            <person name="Begun D."/>
            <person name="Bhutkar A."/>
            <person name="Blanco E."/>
            <person name="Bosak S.A."/>
            <person name="Bradley R.K."/>
            <person name="Brand A.D."/>
            <person name="Brent M.R."/>
            <person name="Brooks A.N."/>
            <person name="Brown R.H."/>
            <person name="Butlin R.K."/>
            <person name="Caggese C."/>
            <person name="Calvi B.R."/>
            <person name="Bernardo de Carvalho A."/>
            <person name="Caspi A."/>
            <person name="Castrezana S."/>
            <person name="Celniker S.E."/>
            <person name="Chang J.L."/>
            <person name="Chapple C."/>
            <person name="Chatterji S."/>
            <person name="Chinwalla A."/>
            <person name="Civetta A."/>
            <person name="Clifton S.W."/>
            <person name="Comeron J.M."/>
            <person name="Costello J.C."/>
            <person name="Coyne J.A."/>
            <person name="Daub J."/>
            <person name="David R.G."/>
            <person name="Delcher A.L."/>
            <person name="Delehaunty K."/>
            <person name="Do C.B."/>
            <person name="Ebling H."/>
            <person name="Edwards K."/>
            <person name="Eickbush T."/>
            <person name="Evans J.D."/>
            <person name="Filipski A."/>
            <person name="Findeiss S."/>
            <person name="Freyhult E."/>
            <person name="Fulton L."/>
            <person name="Fulton R."/>
            <person name="Garcia A.C."/>
            <person name="Gardiner A."/>
            <person name="Garfield D.A."/>
            <person name="Garvin B.E."/>
            <person name="Gibson G."/>
            <person name="Gilbert D."/>
            <person name="Gnerre S."/>
            <person name="Godfrey J."/>
            <person name="Good R."/>
            <person name="Gotea V."/>
            <person name="Gravely B."/>
            <person name="Greenberg A.J."/>
            <person name="Griffiths-Jones S."/>
            <person name="Gross S."/>
            <person name="Guigo R."/>
            <person name="Gustafson E.A."/>
            <person name="Haerty W."/>
            <person name="Hahn M.W."/>
            <person name="Halligan D.L."/>
            <person name="Halpern A.L."/>
            <person name="Halter G.M."/>
            <person name="Han M.V."/>
            <person name="Heger A."/>
            <person name="Hillier L."/>
            <person name="Hinrichs A.S."/>
            <person name="Holmes I."/>
            <person name="Hoskins R.A."/>
            <person name="Hubisz M.J."/>
            <person name="Hultmark D."/>
            <person name="Huntley M.A."/>
            <person name="Jaffe D.B."/>
            <person name="Jagadeeshan S."/>
            <person name="Jeck W.R."/>
            <person name="Johnson J."/>
            <person name="Jones C.D."/>
            <person name="Jordan W.C."/>
            <person name="Karpen G.H."/>
            <person name="Kataoka E."/>
            <person name="Keightley P.D."/>
            <person name="Kheradpour P."/>
            <person name="Kirkness E.F."/>
            <person name="Koerich L.B."/>
            <person name="Kristiansen K."/>
            <person name="Kudrna D."/>
            <person name="Kulathinal R.J."/>
            <person name="Kumar S."/>
            <person name="Kwok R."/>
            <person name="Lander E."/>
            <person name="Langley C.H."/>
            <person name="Lapoint R."/>
            <person name="Lazzaro B.P."/>
            <person name="Lee S.J."/>
            <person name="Levesque L."/>
            <person name="Li R."/>
            <person name="Lin C.F."/>
            <person name="Lin M.F."/>
            <person name="Lindblad-Toh K."/>
            <person name="Llopart A."/>
            <person name="Long M."/>
            <person name="Low L."/>
            <person name="Lozovsky E."/>
            <person name="Lu J."/>
            <person name="Luo M."/>
            <person name="Machado C.A."/>
            <person name="Makalowski W."/>
            <person name="Marzo M."/>
            <person name="Matsuda M."/>
            <person name="Matzkin L."/>
            <person name="McAllister B."/>
            <person name="McBride C.S."/>
            <person name="McKernan B."/>
            <person name="McKernan K."/>
            <person name="Mendez-Lago M."/>
            <person name="Minx P."/>
            <person name="Mollenhauer M.U."/>
            <person name="Montooth K."/>
            <person name="Mount S.M."/>
            <person name="Mu X."/>
            <person name="Myers E."/>
            <person name="Negre B."/>
            <person name="Newfeld S."/>
            <person name="Nielsen R."/>
            <person name="Noor M.A."/>
            <person name="O'Grady P."/>
            <person name="Pachter L."/>
            <person name="Papaceit M."/>
            <person name="Parisi M.J."/>
            <person name="Parisi M."/>
            <person name="Parts L."/>
            <person name="Pedersen J.S."/>
            <person name="Pesole G."/>
            <person name="Phillippy A.M."/>
            <person name="Ponting C.P."/>
            <person name="Pop M."/>
            <person name="Porcelli D."/>
            <person name="Powell J.R."/>
            <person name="Prohaska S."/>
            <person name="Pruitt K."/>
            <person name="Puig M."/>
            <person name="Quesneville H."/>
            <person name="Ram K.R."/>
            <person name="Rand D."/>
            <person name="Rasmussen M.D."/>
            <person name="Reed L.K."/>
            <person name="Reenan R."/>
            <person name="Reily A."/>
            <person name="Remington K.A."/>
            <person name="Rieger T.T."/>
            <person name="Ritchie M.G."/>
            <person name="Robin C."/>
            <person name="Rogers Y.H."/>
            <person name="Rohde C."/>
            <person name="Rozas J."/>
            <person name="Rubenfield M.J."/>
            <person name="Ruiz A."/>
            <person name="Russo S."/>
            <person name="Salzberg S.L."/>
            <person name="Sanchez-Gracia A."/>
            <person name="Saranga D.J."/>
            <person name="Sato H."/>
            <person name="Schaeffer S.W."/>
            <person name="Schatz M.C."/>
            <person name="Schlenke T."/>
            <person name="Schwartz R."/>
            <person name="Segarra C."/>
            <person name="Singh R.S."/>
            <person name="Sirot L."/>
            <person name="Sirota M."/>
            <person name="Sisneros N.B."/>
            <person name="Smith C.D."/>
            <person name="Smith T.F."/>
            <person name="Spieth J."/>
            <person name="Stage D.E."/>
            <person name="Stark A."/>
            <person name="Stephan W."/>
            <person name="Strausberg R.L."/>
            <person name="Strempel S."/>
            <person name="Sturgill D."/>
            <person name="Sutton G."/>
            <person name="Sutton G.G."/>
            <person name="Tao W."/>
            <person name="Teichmann S."/>
            <person name="Tobari Y.N."/>
            <person name="Tomimura Y."/>
            <person name="Tsolas J.M."/>
            <person name="Valente V.L."/>
            <person name="Venter E."/>
            <person name="Venter J.C."/>
            <person name="Vicario S."/>
            <person name="Vieira F.G."/>
            <person name="Vilella A.J."/>
            <person name="Villasante A."/>
            <person name="Walenz B."/>
            <person name="Wang J."/>
            <person name="Wasserman M."/>
            <person name="Watts T."/>
            <person name="Wilson D."/>
            <person name="Wilson R.K."/>
            <person name="Wing R.A."/>
            <person name="Wolfner M.F."/>
            <person name="Wong A."/>
            <person name="Wong G.K."/>
            <person name="Wu C.I."/>
            <person name="Wu G."/>
            <person name="Yamamoto D."/>
            <person name="Yang H.P."/>
            <person name="Yang S.P."/>
            <person name="Yorke J.A."/>
            <person name="Yoshida K."/>
            <person name="Zdobnov E."/>
            <person name="Zhang P."/>
            <person name="Zhang Y."/>
            <person name="Zimin A.V."/>
            <person name="Baldwin J."/>
            <person name="Abdouelleil A."/>
            <person name="Abdulkadir J."/>
            <person name="Abebe A."/>
            <person name="Abera B."/>
            <person name="Abreu J."/>
            <person name="Acer S.C."/>
            <person name="Aftuck L."/>
            <person name="Alexander A."/>
            <person name="An P."/>
            <person name="Anderson E."/>
            <person name="Anderson S."/>
            <person name="Arachi H."/>
            <person name="Azer M."/>
            <person name="Bachantsang P."/>
            <person name="Barry A."/>
            <person name="Bayul T."/>
            <person name="Berlin A."/>
            <person name="Bessette D."/>
            <person name="Bloom T."/>
            <person name="Blye J."/>
            <person name="Boguslavskiy L."/>
            <person name="Bonnet C."/>
            <person name="Boukhgalter B."/>
            <person name="Bourzgui I."/>
            <person name="Brown A."/>
            <person name="Cahill P."/>
            <person name="Channer S."/>
            <person name="Cheshatsang Y."/>
            <person name="Chuda L."/>
            <person name="Citroen M."/>
            <person name="Collymore A."/>
            <person name="Cooke P."/>
            <person name="Costello M."/>
            <person name="D'Aco K."/>
            <person name="Daza R."/>
            <person name="De Haan G."/>
            <person name="DeGray S."/>
            <person name="DeMaso C."/>
            <person name="Dhargay N."/>
            <person name="Dooley K."/>
            <person name="Dooley E."/>
            <person name="Doricent M."/>
            <person name="Dorje P."/>
            <person name="Dorjee K."/>
            <person name="Dupes A."/>
            <person name="Elong R."/>
            <person name="Falk J."/>
            <person name="Farina A."/>
            <person name="Faro S."/>
            <person name="Ferguson D."/>
            <person name="Fisher S."/>
            <person name="Foley C.D."/>
            <person name="Franke A."/>
            <person name="Friedrich D."/>
            <person name="Gadbois L."/>
            <person name="Gearin G."/>
            <person name="Gearin C.R."/>
            <person name="Giannoukos G."/>
            <person name="Goode T."/>
            <person name="Graham J."/>
            <person name="Grandbois E."/>
            <person name="Grewal S."/>
            <person name="Gyaltsen K."/>
            <person name="Hafez N."/>
            <person name="Hagos B."/>
            <person name="Hall J."/>
            <person name="Henson C."/>
            <person name="Hollinger A."/>
            <person name="Honan T."/>
            <person name="Huard M.D."/>
            <person name="Hughes L."/>
            <person name="Hurhula B."/>
            <person name="Husby M.E."/>
            <person name="Kamat A."/>
            <person name="Kanga B."/>
            <person name="Kashin S."/>
            <person name="Khazanovich D."/>
            <person name="Kisner P."/>
            <person name="Lance K."/>
            <person name="Lara M."/>
            <person name="Lee W."/>
            <person name="Lennon N."/>
            <person name="Letendre F."/>
            <person name="LeVine R."/>
            <person name="Lipovsky A."/>
            <person name="Liu X."/>
            <person name="Liu J."/>
            <person name="Liu S."/>
            <person name="Lokyitsang T."/>
            <person name="Lokyitsang Y."/>
            <person name="Lubonja R."/>
            <person name="Lui A."/>
            <person name="MacDonald P."/>
            <person name="Magnisalis V."/>
            <person name="Maru K."/>
            <person name="Matthews C."/>
            <person name="McCusker W."/>
            <person name="McDonough S."/>
            <person name="Mehta T."/>
            <person name="Meldrim J."/>
            <person name="Meneus L."/>
            <person name="Mihai O."/>
            <person name="Mihalev A."/>
            <person name="Mihova T."/>
            <person name="Mittelman R."/>
            <person name="Mlenga V."/>
            <person name="Montmayeur A."/>
            <person name="Mulrain L."/>
            <person name="Navidi A."/>
            <person name="Naylor J."/>
            <person name="Negash T."/>
            <person name="Nguyen T."/>
            <person name="Nguyen N."/>
            <person name="Nicol R."/>
            <person name="Norbu C."/>
            <person name="Norbu N."/>
            <person name="Novod N."/>
            <person name="O'Neill B."/>
            <person name="Osman S."/>
            <person name="Markiewicz E."/>
            <person name="Oyono O.L."/>
            <person name="Patti C."/>
            <person name="Phunkhang P."/>
            <person name="Pierre F."/>
            <person name="Priest M."/>
            <person name="Raghuraman S."/>
            <person name="Rege F."/>
            <person name="Reyes R."/>
            <person name="Rise C."/>
            <person name="Rogov P."/>
            <person name="Ross K."/>
            <person name="Ryan E."/>
            <person name="Settipalli S."/>
            <person name="Shea T."/>
            <person name="Sherpa N."/>
            <person name="Shi L."/>
            <person name="Shih D."/>
            <person name="Sparrow T."/>
            <person name="Spaulding J."/>
            <person name="Stalker J."/>
            <person name="Stange-Thomann N."/>
            <person name="Stavropoulos S."/>
            <person name="Stone C."/>
            <person name="Strader C."/>
            <person name="Tesfaye S."/>
            <person name="Thomson T."/>
            <person name="Thoulutsang Y."/>
            <person name="Thoulutsang D."/>
            <person name="Topham K."/>
            <person name="Topping I."/>
            <person name="Tsamla T."/>
            <person name="Vassiliev H."/>
            <person name="Vo A."/>
            <person name="Wangchuk T."/>
            <person name="Wangdi T."/>
            <person name="Weiand M."/>
            <person name="Wilkinson J."/>
            <person name="Wilson A."/>
            <person name="Yadav S."/>
            <person name="Young G."/>
            <person name="Yu Q."/>
            <person name="Zembek L."/>
            <person name="Zhong D."/>
            <person name="Zimmer A."/>
            <person name="Zwirko Z."/>
            <person name="Jaffe D.B."/>
            <person name="Alvarez P."/>
            <person name="Brockman W."/>
            <person name="Butler J."/>
            <person name="Chin C."/>
            <person name="Gnerre S."/>
            <person name="Grabherr M."/>
            <person name="Kleber M."/>
            <person name="Mauceli E."/>
            <person name="MacCallum I."/>
        </authorList>
    </citation>
    <scope>NUCLEOTIDE SEQUENCE [LARGE SCALE GENOMIC DNA]</scope>
    <source>
        <strain evidence="3">Rob3c / Tucson 14021-0248.25</strain>
    </source>
</reference>
<gene>
    <name evidence="2" type="primary">Dsec\GM20117</name>
    <name evidence="2" type="ORF">Dsec_GM20117</name>
</gene>
<dbReference type="Proteomes" id="UP000001292">
    <property type="component" value="Unassembled WGS sequence"/>
</dbReference>
<sequence>METEMELIVTGDWENARDLSGAVTNHCIMRRCLDKSRVCVSVSVICIYVYAVASVNGGRWLILIPILLVALAPAQRHSSIPREAAMR</sequence>
<organism evidence="3">
    <name type="scientific">Drosophila sechellia</name>
    <name type="common">Fruit fly</name>
    <dbReference type="NCBI Taxonomy" id="7238"/>
    <lineage>
        <taxon>Eukaryota</taxon>
        <taxon>Metazoa</taxon>
        <taxon>Ecdysozoa</taxon>
        <taxon>Arthropoda</taxon>
        <taxon>Hexapoda</taxon>
        <taxon>Insecta</taxon>
        <taxon>Pterygota</taxon>
        <taxon>Neoptera</taxon>
        <taxon>Endopterygota</taxon>
        <taxon>Diptera</taxon>
        <taxon>Brachycera</taxon>
        <taxon>Muscomorpha</taxon>
        <taxon>Ephydroidea</taxon>
        <taxon>Drosophilidae</taxon>
        <taxon>Drosophila</taxon>
        <taxon>Sophophora</taxon>
    </lineage>
</organism>
<dbReference type="HOGENOM" id="CLU_2485727_0_0_1"/>
<proteinExistence type="predicted"/>